<protein>
    <submittedName>
        <fullName evidence="1">Uncharacterized protein</fullName>
    </submittedName>
</protein>
<gene>
    <name evidence="1" type="ORF">M9H77_21077</name>
</gene>
<proteinExistence type="predicted"/>
<sequence>MAQTSPLSLILFSLIPSLLLLQIQAQSPTAPAPAPAGPINLTAILEKAGQFNTFNRFLGQTQVGNQINNQVNNSHDGMTVLAPTDNAFQNLPSGTLNRLSDQQQVQLILYHVLPKFYGFEDLQTVSNPVRTQASGQDGKVFGLNFTGEANQNQVNVTSGEVTTTIYNALRKDFPLAVYQVDKVLLPQEFFETNNNASAPAASSSKPTLNSTRSDSGDNGKGSEGPSSSPNGSNKKMNVGLGFISGLSLLCMGLLS</sequence>
<evidence type="ECO:0000313" key="2">
    <source>
        <dbReference type="Proteomes" id="UP001060085"/>
    </source>
</evidence>
<accession>A0ACC0ANL5</accession>
<keyword evidence="2" id="KW-1185">Reference proteome</keyword>
<reference evidence="2" key="1">
    <citation type="journal article" date="2023" name="Nat. Plants">
        <title>Single-cell RNA sequencing provides a high-resolution roadmap for understanding the multicellular compartmentation of specialized metabolism.</title>
        <authorList>
            <person name="Sun S."/>
            <person name="Shen X."/>
            <person name="Li Y."/>
            <person name="Li Y."/>
            <person name="Wang S."/>
            <person name="Li R."/>
            <person name="Zhang H."/>
            <person name="Shen G."/>
            <person name="Guo B."/>
            <person name="Wei J."/>
            <person name="Xu J."/>
            <person name="St-Pierre B."/>
            <person name="Chen S."/>
            <person name="Sun C."/>
        </authorList>
    </citation>
    <scope>NUCLEOTIDE SEQUENCE [LARGE SCALE GENOMIC DNA]</scope>
</reference>
<organism evidence="1 2">
    <name type="scientific">Catharanthus roseus</name>
    <name type="common">Madagascar periwinkle</name>
    <name type="synonym">Vinca rosea</name>
    <dbReference type="NCBI Taxonomy" id="4058"/>
    <lineage>
        <taxon>Eukaryota</taxon>
        <taxon>Viridiplantae</taxon>
        <taxon>Streptophyta</taxon>
        <taxon>Embryophyta</taxon>
        <taxon>Tracheophyta</taxon>
        <taxon>Spermatophyta</taxon>
        <taxon>Magnoliopsida</taxon>
        <taxon>eudicotyledons</taxon>
        <taxon>Gunneridae</taxon>
        <taxon>Pentapetalae</taxon>
        <taxon>asterids</taxon>
        <taxon>lamiids</taxon>
        <taxon>Gentianales</taxon>
        <taxon>Apocynaceae</taxon>
        <taxon>Rauvolfioideae</taxon>
        <taxon>Vinceae</taxon>
        <taxon>Catharanthinae</taxon>
        <taxon>Catharanthus</taxon>
    </lineage>
</organism>
<comment type="caution">
    <text evidence="1">The sequence shown here is derived from an EMBL/GenBank/DDBJ whole genome shotgun (WGS) entry which is preliminary data.</text>
</comment>
<name>A0ACC0ANL5_CATRO</name>
<dbReference type="Proteomes" id="UP001060085">
    <property type="component" value="Linkage Group LG05"/>
</dbReference>
<dbReference type="EMBL" id="CM044705">
    <property type="protein sequence ID" value="KAI5661754.1"/>
    <property type="molecule type" value="Genomic_DNA"/>
</dbReference>
<evidence type="ECO:0000313" key="1">
    <source>
        <dbReference type="EMBL" id="KAI5661754.1"/>
    </source>
</evidence>